<protein>
    <submittedName>
        <fullName evidence="4">Uncharacterized protein</fullName>
    </submittedName>
</protein>
<dbReference type="InterPro" id="IPR050560">
    <property type="entry name" value="MYB_TF"/>
</dbReference>
<dbReference type="PROSITE" id="PS50090">
    <property type="entry name" value="MYB_LIKE"/>
    <property type="match status" value="2"/>
</dbReference>
<dbReference type="GO" id="GO:0000978">
    <property type="term" value="F:RNA polymerase II cis-regulatory region sequence-specific DNA binding"/>
    <property type="evidence" value="ECO:0007669"/>
    <property type="project" value="TreeGrafter"/>
</dbReference>
<evidence type="ECO:0000313" key="5">
    <source>
        <dbReference type="Proteomes" id="UP001162031"/>
    </source>
</evidence>
<dbReference type="Gene3D" id="1.10.10.60">
    <property type="entry name" value="Homeodomain-like"/>
    <property type="match status" value="2"/>
</dbReference>
<dbReference type="EMBL" id="CANTFL010000037">
    <property type="protein sequence ID" value="CAI5709815.1"/>
    <property type="molecule type" value="Genomic_DNA"/>
</dbReference>
<dbReference type="InterPro" id="IPR001005">
    <property type="entry name" value="SANT/Myb"/>
</dbReference>
<evidence type="ECO:0000259" key="2">
    <source>
        <dbReference type="PROSITE" id="PS50090"/>
    </source>
</evidence>
<dbReference type="CDD" id="cd00167">
    <property type="entry name" value="SANT"/>
    <property type="match status" value="2"/>
</dbReference>
<dbReference type="PROSITE" id="PS51294">
    <property type="entry name" value="HTH_MYB"/>
    <property type="match status" value="2"/>
</dbReference>
<feature type="compositionally biased region" description="Low complexity" evidence="1">
    <location>
        <begin position="13"/>
        <end position="24"/>
    </location>
</feature>
<feature type="domain" description="Myb-like" evidence="2">
    <location>
        <begin position="23"/>
        <end position="74"/>
    </location>
</feature>
<feature type="domain" description="Myb-like" evidence="2">
    <location>
        <begin position="75"/>
        <end position="125"/>
    </location>
</feature>
<dbReference type="PANTHER" id="PTHR45614:SF274">
    <property type="entry name" value="MYB-LIKE DNA-BINDING PROTEIN"/>
    <property type="match status" value="1"/>
</dbReference>
<dbReference type="InterPro" id="IPR009057">
    <property type="entry name" value="Homeodomain-like_sf"/>
</dbReference>
<feature type="domain" description="HTH myb-type" evidence="3">
    <location>
        <begin position="79"/>
        <end position="129"/>
    </location>
</feature>
<reference evidence="4" key="1">
    <citation type="submission" date="2022-12" db="EMBL/GenBank/DDBJ databases">
        <authorList>
            <person name="Webb A."/>
        </authorList>
    </citation>
    <scope>NUCLEOTIDE SEQUENCE</scope>
    <source>
        <strain evidence="4">Hp1</strain>
    </source>
</reference>
<dbReference type="AlphaFoldDB" id="A0AAV0T003"/>
<dbReference type="Proteomes" id="UP001162031">
    <property type="component" value="Unassembled WGS sequence"/>
</dbReference>
<evidence type="ECO:0000259" key="3">
    <source>
        <dbReference type="PROSITE" id="PS51294"/>
    </source>
</evidence>
<dbReference type="GO" id="GO:0005634">
    <property type="term" value="C:nucleus"/>
    <property type="evidence" value="ECO:0007669"/>
    <property type="project" value="TreeGrafter"/>
</dbReference>
<evidence type="ECO:0000313" key="4">
    <source>
        <dbReference type="EMBL" id="CAI5709815.1"/>
    </source>
</evidence>
<dbReference type="GO" id="GO:0000981">
    <property type="term" value="F:DNA-binding transcription factor activity, RNA polymerase II-specific"/>
    <property type="evidence" value="ECO:0007669"/>
    <property type="project" value="TreeGrafter"/>
</dbReference>
<accession>A0AAV0T003</accession>
<comment type="caution">
    <text evidence="4">The sequence shown here is derived from an EMBL/GenBank/DDBJ whole genome shotgun (WGS) entry which is preliminary data.</text>
</comment>
<feature type="domain" description="HTH myb-type" evidence="3">
    <location>
        <begin position="27"/>
        <end position="78"/>
    </location>
</feature>
<dbReference type="SUPFAM" id="SSF46689">
    <property type="entry name" value="Homeodomain-like"/>
    <property type="match status" value="1"/>
</dbReference>
<dbReference type="SMART" id="SM00717">
    <property type="entry name" value="SANT"/>
    <property type="match status" value="2"/>
</dbReference>
<keyword evidence="5" id="KW-1185">Reference proteome</keyword>
<sequence length="430" mass="48521">MHVSTAVPDGFSHRPSSFPSPYSSSDKRRTWTPEDDAVVLGFVRDYGTKHWAKIGLLLPGRTPKQCRTRWLNFLDPNINKAPWRADETQLILAAQERLGNRWAEMAKMLPGRTDNAIKNHWYSTHRRRCRHAAKSWGPLETTRPERRLSPMATLLKRDRVLVSKTFALSITSAWNDTASTATSSLDSSIGCDSRLSSVWSPQRLSQREMQVPEVYMALSRTLPHPKNRFRVDCRSPSLLDSAPQISSVLKVDPGWPYQGPTLQNQQSAWQRLPGLARVEDEVCVRSRRIKVGLDTLSAQQRPCEEKTRRVGQSRVNVLIRQSAAGHQRSNSADLFLDCVEMLNLDQEACSPRCSSTVSVVTNETDDEGSDQQPLAPRTTSGNRKHDTTSVWQKVSWGHVDTDEVSVRPTEDCCTKSDALPVQLRRSQLDN</sequence>
<proteinExistence type="predicted"/>
<organism evidence="4 5">
    <name type="scientific">Hyaloperonospora brassicae</name>
    <name type="common">Brassica downy mildew</name>
    <name type="synonym">Peronospora brassicae</name>
    <dbReference type="NCBI Taxonomy" id="162125"/>
    <lineage>
        <taxon>Eukaryota</taxon>
        <taxon>Sar</taxon>
        <taxon>Stramenopiles</taxon>
        <taxon>Oomycota</taxon>
        <taxon>Peronosporomycetes</taxon>
        <taxon>Peronosporales</taxon>
        <taxon>Peronosporaceae</taxon>
        <taxon>Hyaloperonospora</taxon>
    </lineage>
</organism>
<dbReference type="Pfam" id="PF13921">
    <property type="entry name" value="Myb_DNA-bind_6"/>
    <property type="match status" value="1"/>
</dbReference>
<dbReference type="InterPro" id="IPR017930">
    <property type="entry name" value="Myb_dom"/>
</dbReference>
<dbReference type="PANTHER" id="PTHR45614">
    <property type="entry name" value="MYB PROTEIN-RELATED"/>
    <property type="match status" value="1"/>
</dbReference>
<feature type="region of interest" description="Disordered" evidence="1">
    <location>
        <begin position="360"/>
        <end position="389"/>
    </location>
</feature>
<name>A0AAV0T003_HYABA</name>
<evidence type="ECO:0000256" key="1">
    <source>
        <dbReference type="SAM" id="MobiDB-lite"/>
    </source>
</evidence>
<feature type="region of interest" description="Disordered" evidence="1">
    <location>
        <begin position="1"/>
        <end position="29"/>
    </location>
</feature>
<gene>
    <name evidence="4" type="ORF">HBR001_LOCUS349</name>
</gene>